<sequence length="137" mass="14653">MLYASGTQNSGISVFIQNGRLLLDYNAFGDHTIIESAGLVPEGDHELRAVLRRGNGMSGYLEVTIDGVSGGSAEVSLYMRMISSVGPSIGFDHGSPISTRYSAPYAYTGELHEIVIESGPRRVDTAAAEAQAEMNRQ</sequence>
<reference evidence="1" key="1">
    <citation type="submission" date="2020-05" db="EMBL/GenBank/DDBJ databases">
        <authorList>
            <person name="Chiriac C."/>
            <person name="Salcher M."/>
            <person name="Ghai R."/>
            <person name="Kavagutti S V."/>
        </authorList>
    </citation>
    <scope>NUCLEOTIDE SEQUENCE</scope>
</reference>
<dbReference type="EMBL" id="CAEZXA010000195">
    <property type="protein sequence ID" value="CAB4687648.1"/>
    <property type="molecule type" value="Genomic_DNA"/>
</dbReference>
<evidence type="ECO:0000313" key="1">
    <source>
        <dbReference type="EMBL" id="CAB4687648.1"/>
    </source>
</evidence>
<gene>
    <name evidence="1" type="ORF">UFOPK2334_01546</name>
</gene>
<dbReference type="AlphaFoldDB" id="A0A6J6NSA6"/>
<organism evidence="1">
    <name type="scientific">freshwater metagenome</name>
    <dbReference type="NCBI Taxonomy" id="449393"/>
    <lineage>
        <taxon>unclassified sequences</taxon>
        <taxon>metagenomes</taxon>
        <taxon>ecological metagenomes</taxon>
    </lineage>
</organism>
<dbReference type="InterPro" id="IPR013320">
    <property type="entry name" value="ConA-like_dom_sf"/>
</dbReference>
<proteinExistence type="predicted"/>
<protein>
    <submittedName>
        <fullName evidence="1">Unannotated protein</fullName>
    </submittedName>
</protein>
<name>A0A6J6NSA6_9ZZZZ</name>
<dbReference type="SUPFAM" id="SSF49899">
    <property type="entry name" value="Concanavalin A-like lectins/glucanases"/>
    <property type="match status" value="1"/>
</dbReference>
<accession>A0A6J6NSA6</accession>